<feature type="transmembrane region" description="Helical" evidence="8">
    <location>
        <begin position="272"/>
        <end position="292"/>
    </location>
</feature>
<evidence type="ECO:0000256" key="3">
    <source>
        <dbReference type="ARBA" id="ARBA00022475"/>
    </source>
</evidence>
<gene>
    <name evidence="10" type="ORF">FPZ49_24850</name>
</gene>
<evidence type="ECO:0000313" key="10">
    <source>
        <dbReference type="EMBL" id="TVY07264.1"/>
    </source>
</evidence>
<name>A0A559K558_9BACL</name>
<dbReference type="PANTHER" id="PTHR23522">
    <property type="entry name" value="BLL5896 PROTEIN"/>
    <property type="match status" value="1"/>
</dbReference>
<keyword evidence="7 8" id="KW-0472">Membrane</keyword>
<feature type="transmembrane region" description="Helical" evidence="8">
    <location>
        <begin position="48"/>
        <end position="66"/>
    </location>
</feature>
<dbReference type="InterPro" id="IPR036259">
    <property type="entry name" value="MFS_trans_sf"/>
</dbReference>
<feature type="transmembrane region" description="Helical" evidence="8">
    <location>
        <begin position="199"/>
        <end position="220"/>
    </location>
</feature>
<dbReference type="AlphaFoldDB" id="A0A559K558"/>
<dbReference type="Proteomes" id="UP000317036">
    <property type="component" value="Unassembled WGS sequence"/>
</dbReference>
<evidence type="ECO:0000256" key="6">
    <source>
        <dbReference type="ARBA" id="ARBA00022989"/>
    </source>
</evidence>
<evidence type="ECO:0000313" key="11">
    <source>
        <dbReference type="Proteomes" id="UP000317036"/>
    </source>
</evidence>
<feature type="transmembrane region" description="Helical" evidence="8">
    <location>
        <begin position="298"/>
        <end position="321"/>
    </location>
</feature>
<dbReference type="Pfam" id="PF12832">
    <property type="entry name" value="MFS_1_like"/>
    <property type="match status" value="1"/>
</dbReference>
<dbReference type="EMBL" id="VNJI01000040">
    <property type="protein sequence ID" value="TVY07264.1"/>
    <property type="molecule type" value="Genomic_DNA"/>
</dbReference>
<keyword evidence="3" id="KW-1003">Cell membrane</keyword>
<comment type="caution">
    <text evidence="10">The sequence shown here is derived from an EMBL/GenBank/DDBJ whole genome shotgun (WGS) entry which is preliminary data.</text>
</comment>
<dbReference type="SUPFAM" id="SSF103473">
    <property type="entry name" value="MFS general substrate transporter"/>
    <property type="match status" value="1"/>
</dbReference>
<feature type="domain" description="Major facilitator superfamily associated" evidence="9">
    <location>
        <begin position="14"/>
        <end position="364"/>
    </location>
</feature>
<feature type="transmembrane region" description="Helical" evidence="8">
    <location>
        <begin position="142"/>
        <end position="162"/>
    </location>
</feature>
<evidence type="ECO:0000256" key="7">
    <source>
        <dbReference type="ARBA" id="ARBA00023136"/>
    </source>
</evidence>
<dbReference type="Gene3D" id="1.20.1250.20">
    <property type="entry name" value="MFS general substrate transporter like domains"/>
    <property type="match status" value="2"/>
</dbReference>
<dbReference type="PANTHER" id="PTHR23522:SF10">
    <property type="entry name" value="3-PHENYLPROPIONIC ACID TRANSPORTER-RELATED"/>
    <property type="match status" value="1"/>
</dbReference>
<feature type="transmembrane region" description="Helical" evidence="8">
    <location>
        <begin position="21"/>
        <end position="42"/>
    </location>
</feature>
<dbReference type="GO" id="GO:0015528">
    <property type="term" value="F:lactose:proton symporter activity"/>
    <property type="evidence" value="ECO:0007669"/>
    <property type="project" value="TreeGrafter"/>
</dbReference>
<accession>A0A559K558</accession>
<proteinExistence type="predicted"/>
<keyword evidence="5 8" id="KW-0812">Transmembrane</keyword>
<evidence type="ECO:0000256" key="2">
    <source>
        <dbReference type="ARBA" id="ARBA00022448"/>
    </source>
</evidence>
<organism evidence="10 11">
    <name type="scientific">Paenibacillus cremeus</name>
    <dbReference type="NCBI Taxonomy" id="2163881"/>
    <lineage>
        <taxon>Bacteria</taxon>
        <taxon>Bacillati</taxon>
        <taxon>Bacillota</taxon>
        <taxon>Bacilli</taxon>
        <taxon>Bacillales</taxon>
        <taxon>Paenibacillaceae</taxon>
        <taxon>Paenibacillus</taxon>
    </lineage>
</organism>
<keyword evidence="2" id="KW-0813">Transport</keyword>
<feature type="transmembrane region" description="Helical" evidence="8">
    <location>
        <begin position="78"/>
        <end position="95"/>
    </location>
</feature>
<evidence type="ECO:0000256" key="4">
    <source>
        <dbReference type="ARBA" id="ARBA00022519"/>
    </source>
</evidence>
<evidence type="ECO:0000259" key="9">
    <source>
        <dbReference type="Pfam" id="PF12832"/>
    </source>
</evidence>
<evidence type="ECO:0000256" key="1">
    <source>
        <dbReference type="ARBA" id="ARBA00004429"/>
    </source>
</evidence>
<evidence type="ECO:0000256" key="8">
    <source>
        <dbReference type="SAM" id="Phobius"/>
    </source>
</evidence>
<feature type="transmembrane region" description="Helical" evidence="8">
    <location>
        <begin position="361"/>
        <end position="382"/>
    </location>
</feature>
<comment type="subcellular location">
    <subcellularLocation>
        <location evidence="1">Cell inner membrane</location>
        <topology evidence="1">Multi-pass membrane protein</topology>
    </subcellularLocation>
</comment>
<evidence type="ECO:0000256" key="5">
    <source>
        <dbReference type="ARBA" id="ARBA00022692"/>
    </source>
</evidence>
<dbReference type="GO" id="GO:0030395">
    <property type="term" value="F:lactose binding"/>
    <property type="evidence" value="ECO:0007669"/>
    <property type="project" value="TreeGrafter"/>
</dbReference>
<feature type="transmembrane region" description="Helical" evidence="8">
    <location>
        <begin position="333"/>
        <end position="355"/>
    </location>
</feature>
<sequence>MNRNFKETCMSTALRLRGFNFFYFSLFALFLSFLPVYCSSIGMSGAQIGMLLGAGSVISIVSQPLWGMVSDKYRTIKTVLLLILAASVLVGTGMYRSHQVWTLSLMVGLMYLLYLPTDPLVESLNFQTSQRIRVSYGSLRMFGALGYAVTSLSAGLFVQSWGMGSLSWVFLTFGVLSLLLCLGLTDVEASSKPARLKHLGAFFLQSHTLTFFVLVLLVAIPHKMNDSFIGLYMAQLGGSVTYTGLCWFVMTITETVFFALSSKLIKPGKETLLMSIAAGLYALRFLLCAFVRTPSELVGLQVFQGCTFVFFYAASIQYLYSIVPEQWKSTGQTVLTVVFFGVSGIIGSGFGGWLIELLGGSALYKVMACLSAVSFAYSFILLKRTGQVANKVT</sequence>
<dbReference type="GO" id="GO:0005886">
    <property type="term" value="C:plasma membrane"/>
    <property type="evidence" value="ECO:0007669"/>
    <property type="project" value="UniProtKB-SubCell"/>
</dbReference>
<keyword evidence="11" id="KW-1185">Reference proteome</keyword>
<dbReference type="InterPro" id="IPR024989">
    <property type="entry name" value="MFS_assoc_dom"/>
</dbReference>
<feature type="transmembrane region" description="Helical" evidence="8">
    <location>
        <begin position="240"/>
        <end position="260"/>
    </location>
</feature>
<feature type="transmembrane region" description="Helical" evidence="8">
    <location>
        <begin position="101"/>
        <end position="121"/>
    </location>
</feature>
<keyword evidence="4" id="KW-0997">Cell inner membrane</keyword>
<reference evidence="10 11" key="1">
    <citation type="submission" date="2019-07" db="EMBL/GenBank/DDBJ databases">
        <authorList>
            <person name="Kim J."/>
        </authorList>
    </citation>
    <scope>NUCLEOTIDE SEQUENCE [LARGE SCALE GENOMIC DNA]</scope>
    <source>
        <strain evidence="10 11">JC52</strain>
    </source>
</reference>
<dbReference type="OrthoDB" id="1650886at2"/>
<feature type="transmembrane region" description="Helical" evidence="8">
    <location>
        <begin position="168"/>
        <end position="187"/>
    </location>
</feature>
<keyword evidence="6 8" id="KW-1133">Transmembrane helix</keyword>
<protein>
    <submittedName>
        <fullName evidence="10">MFS transporter</fullName>
    </submittedName>
</protein>